<reference evidence="1" key="1">
    <citation type="journal article" date="2014" name="Int. J. Syst. Evol. Microbiol.">
        <title>Complete genome sequence of Corynebacterium casei LMG S-19264T (=DSM 44701T), isolated from a smear-ripened cheese.</title>
        <authorList>
            <consortium name="US DOE Joint Genome Institute (JGI-PGF)"/>
            <person name="Walter F."/>
            <person name="Albersmeier A."/>
            <person name="Kalinowski J."/>
            <person name="Ruckert C."/>
        </authorList>
    </citation>
    <scope>NUCLEOTIDE SEQUENCE</scope>
    <source>
        <strain evidence="1">CGMCC 1.15958</strain>
    </source>
</reference>
<protein>
    <recommendedName>
        <fullName evidence="3">DUF4249 domain-containing protein</fullName>
    </recommendedName>
</protein>
<name>A0A916YD69_9BACT</name>
<dbReference type="EMBL" id="BMKK01000001">
    <property type="protein sequence ID" value="GGD40034.1"/>
    <property type="molecule type" value="Genomic_DNA"/>
</dbReference>
<gene>
    <name evidence="1" type="ORF">GCM10011514_00130</name>
</gene>
<evidence type="ECO:0000313" key="2">
    <source>
        <dbReference type="Proteomes" id="UP000609064"/>
    </source>
</evidence>
<proteinExistence type="predicted"/>
<dbReference type="InterPro" id="IPR025345">
    <property type="entry name" value="DUF4249"/>
</dbReference>
<organism evidence="1 2">
    <name type="scientific">Emticicia aquatilis</name>
    <dbReference type="NCBI Taxonomy" id="1537369"/>
    <lineage>
        <taxon>Bacteria</taxon>
        <taxon>Pseudomonadati</taxon>
        <taxon>Bacteroidota</taxon>
        <taxon>Cytophagia</taxon>
        <taxon>Cytophagales</taxon>
        <taxon>Leadbetterellaceae</taxon>
        <taxon>Emticicia</taxon>
    </lineage>
</organism>
<dbReference type="AlphaFoldDB" id="A0A916YD69"/>
<sequence>MLFSLIACVDVFDPKLVGGKPKIVFEGTLTNLVGPYFFQLSYSAGYNSQESVFDKYVNAAKVWITDEKSNRTDLIDMNKGQFSTPDGFKGEVGKTYQVHIRLSDGTSYESESETMRMTPSIEKVYSEFKLTTTPRPKYRGVFNIYVDVKDPATEGDFYRWKWVHYERANYCSQYTVTGDRPQIFYQKCCTDCWNTISCLGCVVLASDNLVNGNTLKKQFVAQIPFDNITGYYMLIEQMSLSRKAYTFWRNVDQQANNSGGIFDTAPAAIRGNLKNVNDDSDIILGYFQVSAIEQKAVYIQRNNLGIVPFGFNLNEGSVNYAPNCEVCKESPYRTAKRPLNWVD</sequence>
<evidence type="ECO:0008006" key="3">
    <source>
        <dbReference type="Google" id="ProtNLM"/>
    </source>
</evidence>
<dbReference type="Proteomes" id="UP000609064">
    <property type="component" value="Unassembled WGS sequence"/>
</dbReference>
<accession>A0A916YD69</accession>
<keyword evidence="2" id="KW-1185">Reference proteome</keyword>
<dbReference type="Pfam" id="PF14054">
    <property type="entry name" value="DUF4249"/>
    <property type="match status" value="1"/>
</dbReference>
<reference evidence="1" key="2">
    <citation type="submission" date="2020-09" db="EMBL/GenBank/DDBJ databases">
        <authorList>
            <person name="Sun Q."/>
            <person name="Zhou Y."/>
        </authorList>
    </citation>
    <scope>NUCLEOTIDE SEQUENCE</scope>
    <source>
        <strain evidence="1">CGMCC 1.15958</strain>
    </source>
</reference>
<comment type="caution">
    <text evidence="1">The sequence shown here is derived from an EMBL/GenBank/DDBJ whole genome shotgun (WGS) entry which is preliminary data.</text>
</comment>
<evidence type="ECO:0000313" key="1">
    <source>
        <dbReference type="EMBL" id="GGD40034.1"/>
    </source>
</evidence>